<reference evidence="6" key="1">
    <citation type="submission" date="2025-08" db="UniProtKB">
        <authorList>
            <consortium name="RefSeq"/>
        </authorList>
    </citation>
    <scope>IDENTIFICATION</scope>
</reference>
<dbReference type="Gene3D" id="3.40.30.10">
    <property type="entry name" value="Glutaredoxin"/>
    <property type="match status" value="1"/>
</dbReference>
<feature type="compositionally biased region" description="Basic and acidic residues" evidence="3">
    <location>
        <begin position="430"/>
        <end position="481"/>
    </location>
</feature>
<keyword evidence="1" id="KW-1015">Disulfide bond</keyword>
<sequence>MAVLTLLRTGRDSEIAVNEKQGSLRESRPSLHSFMGTAIKKTGDGNLFASRQEGAHMGARLQVPTPCWVLAEPPPPDHLLLPALQSFGGSDFKLDMDKELEVESDREGVPEEPKMSPEKQEETSQGDVNEFLDPARIQEKALAREVNNIQHMPAEESRGPQPKDIFPPVCGGSISNSSAKTIEPKQADNPSFSAKPILPKQADTPSLSARTIPPKQADTPNSPEKIIPLKQTDIFNFSAKPLSPEQADTSSFLTKVIPPKQGDTSNSPTKTTPYKQTDILNSPAKTILPKEADTPNFSARTSPPKQAHTPNFSAKIIPSKQADTLHSLEKIIPPKQDDIPNSSEKITLPKEDGTSASSEKNIPPKQGDTNSPVKSILPKQGNNPKFLAKSILPKGANTPKLSAKAFQSKQVNSPKVLAKTIRSKHSHTSKSSEESLLPREDDTKSSEDTIHPKEGDILKSSKETIQSKEGDIPKSSEEAIHPIEGSVQKPSETMELLEVDLVKVILSKEDFELALKEAGEKLVAVDFSATWCGPCRIIRPLFRSLSLKYEDVVFLEVDADECEELVRDLEIICIPTFQFYKKEEKVGEFCGAVKEKLEASIAELK</sequence>
<dbReference type="CDD" id="cd02947">
    <property type="entry name" value="TRX_family"/>
    <property type="match status" value="1"/>
</dbReference>
<evidence type="ECO:0000256" key="2">
    <source>
        <dbReference type="ARBA" id="ARBA00023284"/>
    </source>
</evidence>
<dbReference type="SUPFAM" id="SSF52833">
    <property type="entry name" value="Thioredoxin-like"/>
    <property type="match status" value="1"/>
</dbReference>
<keyword evidence="2" id="KW-0676">Redox-active center</keyword>
<gene>
    <name evidence="6" type="primary">TXNDC2</name>
</gene>
<dbReference type="Pfam" id="PF00085">
    <property type="entry name" value="Thioredoxin"/>
    <property type="match status" value="1"/>
</dbReference>
<dbReference type="Proteomes" id="UP000245340">
    <property type="component" value="Unplaced"/>
</dbReference>
<accession>A0A9B0HCY4</accession>
<organism evidence="5 6">
    <name type="scientific">Odobenus rosmarus divergens</name>
    <name type="common">Pacific walrus</name>
    <dbReference type="NCBI Taxonomy" id="9708"/>
    <lineage>
        <taxon>Eukaryota</taxon>
        <taxon>Metazoa</taxon>
        <taxon>Chordata</taxon>
        <taxon>Craniata</taxon>
        <taxon>Vertebrata</taxon>
        <taxon>Euteleostomi</taxon>
        <taxon>Mammalia</taxon>
        <taxon>Eutheria</taxon>
        <taxon>Laurasiatheria</taxon>
        <taxon>Carnivora</taxon>
        <taxon>Caniformia</taxon>
        <taxon>Pinnipedia</taxon>
        <taxon>Odobenidae</taxon>
        <taxon>Odobenus</taxon>
    </lineage>
</organism>
<dbReference type="InterPro" id="IPR036249">
    <property type="entry name" value="Thioredoxin-like_sf"/>
</dbReference>
<evidence type="ECO:0000313" key="6">
    <source>
        <dbReference type="RefSeq" id="XP_004416168.1"/>
    </source>
</evidence>
<evidence type="ECO:0000259" key="4">
    <source>
        <dbReference type="PROSITE" id="PS51352"/>
    </source>
</evidence>
<feature type="region of interest" description="Disordered" evidence="3">
    <location>
        <begin position="255"/>
        <end position="487"/>
    </location>
</feature>
<feature type="compositionally biased region" description="Basic and acidic residues" evidence="3">
    <location>
        <begin position="101"/>
        <end position="122"/>
    </location>
</feature>
<feature type="compositionally biased region" description="Polar residues" evidence="3">
    <location>
        <begin position="295"/>
        <end position="312"/>
    </location>
</feature>
<protein>
    <submittedName>
        <fullName evidence="6">Thioredoxin domain-containing protein 2</fullName>
    </submittedName>
</protein>
<feature type="compositionally biased region" description="Polar residues" evidence="3">
    <location>
        <begin position="262"/>
        <end position="284"/>
    </location>
</feature>
<dbReference type="InterPro" id="IPR013766">
    <property type="entry name" value="Thioredoxin_domain"/>
</dbReference>
<dbReference type="RefSeq" id="XP_004416168.1">
    <property type="nucleotide sequence ID" value="XM_004416111.1"/>
</dbReference>
<feature type="region of interest" description="Disordered" evidence="3">
    <location>
        <begin position="101"/>
        <end position="130"/>
    </location>
</feature>
<evidence type="ECO:0000256" key="3">
    <source>
        <dbReference type="SAM" id="MobiDB-lite"/>
    </source>
</evidence>
<dbReference type="AlphaFoldDB" id="A0A9B0HCY4"/>
<name>A0A9B0HCY4_ODORO</name>
<dbReference type="PROSITE" id="PS51352">
    <property type="entry name" value="THIOREDOXIN_2"/>
    <property type="match status" value="1"/>
</dbReference>
<keyword evidence="5" id="KW-1185">Reference proteome</keyword>
<evidence type="ECO:0000313" key="5">
    <source>
        <dbReference type="Proteomes" id="UP000245340"/>
    </source>
</evidence>
<feature type="region of interest" description="Disordered" evidence="3">
    <location>
        <begin position="151"/>
        <end position="225"/>
    </location>
</feature>
<proteinExistence type="predicted"/>
<feature type="domain" description="Thioredoxin" evidence="4">
    <location>
        <begin position="467"/>
        <end position="605"/>
    </location>
</feature>
<dbReference type="PANTHER" id="PTHR46115">
    <property type="entry name" value="THIOREDOXIN-LIKE PROTEIN 1"/>
    <property type="match status" value="1"/>
</dbReference>
<evidence type="ECO:0000256" key="1">
    <source>
        <dbReference type="ARBA" id="ARBA00023157"/>
    </source>
</evidence>